<dbReference type="InterPro" id="IPR044992">
    <property type="entry name" value="ChyE-like"/>
</dbReference>
<dbReference type="PROSITE" id="PS51273">
    <property type="entry name" value="GATASE_TYPE_1"/>
    <property type="match status" value="1"/>
</dbReference>
<comment type="caution">
    <text evidence="2">The sequence shown here is derived from an EMBL/GenBank/DDBJ whole genome shotgun (WGS) entry which is preliminary data.</text>
</comment>
<dbReference type="PANTHER" id="PTHR42695:SF5">
    <property type="entry name" value="GLUTAMINE AMIDOTRANSFERASE YLR126C-RELATED"/>
    <property type="match status" value="1"/>
</dbReference>
<dbReference type="InterPro" id="IPR017926">
    <property type="entry name" value="GATASE"/>
</dbReference>
<evidence type="ECO:0000313" key="3">
    <source>
        <dbReference type="Proteomes" id="UP001597171"/>
    </source>
</evidence>
<keyword evidence="2" id="KW-0315">Glutamine amidotransferase</keyword>
<dbReference type="EC" id="3.4.-.-" evidence="2"/>
<dbReference type="CDD" id="cd01741">
    <property type="entry name" value="GATase1_1"/>
    <property type="match status" value="1"/>
</dbReference>
<dbReference type="GO" id="GO:0016787">
    <property type="term" value="F:hydrolase activity"/>
    <property type="evidence" value="ECO:0007669"/>
    <property type="project" value="UniProtKB-KW"/>
</dbReference>
<dbReference type="Pfam" id="PF00117">
    <property type="entry name" value="GATase"/>
    <property type="match status" value="1"/>
</dbReference>
<feature type="domain" description="Glutamine amidotransferase" evidence="1">
    <location>
        <begin position="97"/>
        <end position="236"/>
    </location>
</feature>
<organism evidence="2 3">
    <name type="scientific">Methylopila musalis</name>
    <dbReference type="NCBI Taxonomy" id="1134781"/>
    <lineage>
        <taxon>Bacteria</taxon>
        <taxon>Pseudomonadati</taxon>
        <taxon>Pseudomonadota</taxon>
        <taxon>Alphaproteobacteria</taxon>
        <taxon>Hyphomicrobiales</taxon>
        <taxon>Methylopilaceae</taxon>
        <taxon>Methylopila</taxon>
    </lineage>
</organism>
<dbReference type="SUPFAM" id="SSF52317">
    <property type="entry name" value="Class I glutamine amidotransferase-like"/>
    <property type="match status" value="1"/>
</dbReference>
<reference evidence="3" key="1">
    <citation type="journal article" date="2019" name="Int. J. Syst. Evol. Microbiol.">
        <title>The Global Catalogue of Microorganisms (GCM) 10K type strain sequencing project: providing services to taxonomists for standard genome sequencing and annotation.</title>
        <authorList>
            <consortium name="The Broad Institute Genomics Platform"/>
            <consortium name="The Broad Institute Genome Sequencing Center for Infectious Disease"/>
            <person name="Wu L."/>
            <person name="Ma J."/>
        </authorList>
    </citation>
    <scope>NUCLEOTIDE SEQUENCE [LARGE SCALE GENOMIC DNA]</scope>
    <source>
        <strain evidence="3">CCUG 61696</strain>
    </source>
</reference>
<evidence type="ECO:0000259" key="1">
    <source>
        <dbReference type="Pfam" id="PF00117"/>
    </source>
</evidence>
<sequence length="320" mass="34229">MALDNAGRRADMLRGPFSGRRFQESPIVSRPFRLLVVEGNPPAMRARHAAVSGRTPSAFYADVLEEVAGWQGLNVAVDVAYPADPGANLPDAAGIASYDGVVITGSGLNLWKAEPESLTQVELAREVYRSGAPFFGSCWGLQVAAVAAGGEVKLNPQGREVGVARGLRLTEAGRSHPMHAGRADPFDAPAIHSDEVAVLPSGAVVTAGNDLCAVQAAEIRHEGGVFWGVQYHPEYTFAELCGILTRYTPVMIEEGFVRDADDAARHIADLASLDAEPLRRDVAWRLGVSPSVTDPKARRTELVNWLTRQVAPTASARGRM</sequence>
<dbReference type="Proteomes" id="UP001597171">
    <property type="component" value="Unassembled WGS sequence"/>
</dbReference>
<gene>
    <name evidence="2" type="ORF">ACFQ4O_13230</name>
</gene>
<name>A0ABW3ZAD3_9HYPH</name>
<dbReference type="Gene3D" id="3.40.50.880">
    <property type="match status" value="1"/>
</dbReference>
<proteinExistence type="predicted"/>
<evidence type="ECO:0000313" key="2">
    <source>
        <dbReference type="EMBL" id="MFD1332962.1"/>
    </source>
</evidence>
<keyword evidence="2" id="KW-0378">Hydrolase</keyword>
<accession>A0ABW3ZAD3</accession>
<protein>
    <submittedName>
        <fullName evidence="2">Type 1 glutamine amidotransferase</fullName>
        <ecNumber evidence="2">3.4.-.-</ecNumber>
    </submittedName>
</protein>
<dbReference type="PANTHER" id="PTHR42695">
    <property type="entry name" value="GLUTAMINE AMIDOTRANSFERASE YLR126C-RELATED"/>
    <property type="match status" value="1"/>
</dbReference>
<dbReference type="EMBL" id="JBHTMX010000145">
    <property type="protein sequence ID" value="MFD1332962.1"/>
    <property type="molecule type" value="Genomic_DNA"/>
</dbReference>
<dbReference type="RefSeq" id="WP_378776165.1">
    <property type="nucleotide sequence ID" value="NZ_JBHTMX010000145.1"/>
</dbReference>
<keyword evidence="3" id="KW-1185">Reference proteome</keyword>
<dbReference type="InterPro" id="IPR029062">
    <property type="entry name" value="Class_I_gatase-like"/>
</dbReference>